<dbReference type="RefSeq" id="WP_087059799.1">
    <property type="nucleotide sequence ID" value="NZ_FUKW01000137.1"/>
</dbReference>
<dbReference type="Gene3D" id="3.40.50.720">
    <property type="entry name" value="NAD(P)-binding Rossmann-like Domain"/>
    <property type="match status" value="1"/>
</dbReference>
<keyword evidence="7 11" id="KW-0521">NADP</keyword>
<feature type="domain" description="Ketopantoate reductase N-terminal" evidence="12">
    <location>
        <begin position="3"/>
        <end position="150"/>
    </location>
</feature>
<dbReference type="GO" id="GO:0005737">
    <property type="term" value="C:cytoplasm"/>
    <property type="evidence" value="ECO:0007669"/>
    <property type="project" value="TreeGrafter"/>
</dbReference>
<dbReference type="PANTHER" id="PTHR43765:SF2">
    <property type="entry name" value="2-DEHYDROPANTOATE 2-REDUCTASE"/>
    <property type="match status" value="1"/>
</dbReference>
<keyword evidence="6 11" id="KW-0566">Pantothenate biosynthesis</keyword>
<evidence type="ECO:0000256" key="6">
    <source>
        <dbReference type="ARBA" id="ARBA00022655"/>
    </source>
</evidence>
<comment type="function">
    <text evidence="1 11">Catalyzes the NADPH-dependent reduction of ketopantoate into pantoic acid.</text>
</comment>
<comment type="similarity">
    <text evidence="3 11">Belongs to the ketopantoate reductase family.</text>
</comment>
<dbReference type="GO" id="GO:0008677">
    <property type="term" value="F:2-dehydropantoate 2-reductase activity"/>
    <property type="evidence" value="ECO:0007669"/>
    <property type="project" value="UniProtKB-EC"/>
</dbReference>
<dbReference type="InterPro" id="IPR013752">
    <property type="entry name" value="KPA_reductase"/>
</dbReference>
<dbReference type="SUPFAM" id="SSF48179">
    <property type="entry name" value="6-phosphogluconate dehydrogenase C-terminal domain-like"/>
    <property type="match status" value="1"/>
</dbReference>
<dbReference type="InterPro" id="IPR036291">
    <property type="entry name" value="NAD(P)-bd_dom_sf"/>
</dbReference>
<dbReference type="Proteomes" id="UP000195611">
    <property type="component" value="Unassembled WGS sequence"/>
</dbReference>
<keyword evidence="8 11" id="KW-0560">Oxidoreductase</keyword>
<name>A0A1R4KFZ2_9LACT</name>
<dbReference type="GO" id="GO:0050661">
    <property type="term" value="F:NADP binding"/>
    <property type="evidence" value="ECO:0007669"/>
    <property type="project" value="TreeGrafter"/>
</dbReference>
<dbReference type="NCBIfam" id="TIGR00745">
    <property type="entry name" value="apbA_panE"/>
    <property type="match status" value="1"/>
</dbReference>
<evidence type="ECO:0000256" key="4">
    <source>
        <dbReference type="ARBA" id="ARBA00013014"/>
    </source>
</evidence>
<dbReference type="UniPathway" id="UPA00028">
    <property type="reaction ID" value="UER00004"/>
</dbReference>
<dbReference type="EMBL" id="FUKW01000137">
    <property type="protein sequence ID" value="SJN43236.1"/>
    <property type="molecule type" value="Genomic_DNA"/>
</dbReference>
<evidence type="ECO:0000256" key="1">
    <source>
        <dbReference type="ARBA" id="ARBA00002919"/>
    </source>
</evidence>
<evidence type="ECO:0000256" key="3">
    <source>
        <dbReference type="ARBA" id="ARBA00007870"/>
    </source>
</evidence>
<evidence type="ECO:0000256" key="10">
    <source>
        <dbReference type="ARBA" id="ARBA00048793"/>
    </source>
</evidence>
<evidence type="ECO:0000256" key="9">
    <source>
        <dbReference type="ARBA" id="ARBA00032024"/>
    </source>
</evidence>
<dbReference type="InterPro" id="IPR013332">
    <property type="entry name" value="KPR_N"/>
</dbReference>
<proteinExistence type="inferred from homology"/>
<evidence type="ECO:0000256" key="8">
    <source>
        <dbReference type="ARBA" id="ARBA00023002"/>
    </source>
</evidence>
<dbReference type="Pfam" id="PF08546">
    <property type="entry name" value="ApbA_C"/>
    <property type="match status" value="1"/>
</dbReference>
<dbReference type="InterPro" id="IPR050838">
    <property type="entry name" value="Ketopantoate_reductase"/>
</dbReference>
<dbReference type="InterPro" id="IPR008927">
    <property type="entry name" value="6-PGluconate_DH-like_C_sf"/>
</dbReference>
<reference evidence="14 15" key="1">
    <citation type="submission" date="2017-02" db="EMBL/GenBank/DDBJ databases">
        <authorList>
            <person name="Peterson S.W."/>
        </authorList>
    </citation>
    <scope>NUCLEOTIDE SEQUENCE [LARGE SCALE GENOMIC DNA]</scope>
    <source>
        <strain evidence="14 15">42ea</strain>
    </source>
</reference>
<sequence>MKIAIAGSGALGSGFGYLLQKSGADVTLLDYWDDHIKAVTENGLKISVNGVEDTLPMKMCKPNELNEIMDTIFVFTKSMGLESMMEDIKHLIGEDTQVVCLLNGLGHSKTLEKYLDKKNIIMGTTVWTAGIDAPGVTHLDGQGPVELQNSDSSEKEAALEIVEILQESGLNGVYSDNVNFTTWRKACVNGTMNALCAMLDATIAEVFASSTIDSMLSSIVTEFSQVAELEDNIQIDVDETIDYLKALAEKVGSHYPSMHQDLANNRPTEIDFLNGAVAEMSKNHGIEAPYCQAITDLIHAKEDVLGIRKA</sequence>
<evidence type="ECO:0000259" key="12">
    <source>
        <dbReference type="Pfam" id="PF02558"/>
    </source>
</evidence>
<dbReference type="AlphaFoldDB" id="A0A1R4KFZ2"/>
<evidence type="ECO:0000256" key="7">
    <source>
        <dbReference type="ARBA" id="ARBA00022857"/>
    </source>
</evidence>
<dbReference type="Gene3D" id="1.10.1040.10">
    <property type="entry name" value="N-(1-d-carboxylethyl)-l-norvaline Dehydrogenase, domain 2"/>
    <property type="match status" value="1"/>
</dbReference>
<dbReference type="InterPro" id="IPR013328">
    <property type="entry name" value="6PGD_dom2"/>
</dbReference>
<comment type="catalytic activity">
    <reaction evidence="10 11">
        <text>(R)-pantoate + NADP(+) = 2-dehydropantoate + NADPH + H(+)</text>
        <dbReference type="Rhea" id="RHEA:16233"/>
        <dbReference type="ChEBI" id="CHEBI:11561"/>
        <dbReference type="ChEBI" id="CHEBI:15378"/>
        <dbReference type="ChEBI" id="CHEBI:15980"/>
        <dbReference type="ChEBI" id="CHEBI:57783"/>
        <dbReference type="ChEBI" id="CHEBI:58349"/>
        <dbReference type="EC" id="1.1.1.169"/>
    </reaction>
</comment>
<evidence type="ECO:0000256" key="11">
    <source>
        <dbReference type="RuleBase" id="RU362068"/>
    </source>
</evidence>
<dbReference type="Pfam" id="PF02558">
    <property type="entry name" value="ApbA"/>
    <property type="match status" value="1"/>
</dbReference>
<evidence type="ECO:0000256" key="5">
    <source>
        <dbReference type="ARBA" id="ARBA00019465"/>
    </source>
</evidence>
<dbReference type="GO" id="GO:0015940">
    <property type="term" value="P:pantothenate biosynthetic process"/>
    <property type="evidence" value="ECO:0007669"/>
    <property type="project" value="UniProtKB-UniPathway"/>
</dbReference>
<comment type="pathway">
    <text evidence="2 11">Cofactor biosynthesis; (R)-pantothenate biosynthesis; (R)-pantoate from 3-methyl-2-oxobutanoate: step 2/2.</text>
</comment>
<evidence type="ECO:0000259" key="13">
    <source>
        <dbReference type="Pfam" id="PF08546"/>
    </source>
</evidence>
<dbReference type="NCBIfam" id="NF005088">
    <property type="entry name" value="PRK06522.1-2"/>
    <property type="match status" value="1"/>
</dbReference>
<dbReference type="InterPro" id="IPR003710">
    <property type="entry name" value="ApbA"/>
</dbReference>
<evidence type="ECO:0000313" key="14">
    <source>
        <dbReference type="EMBL" id="SJN43236.1"/>
    </source>
</evidence>
<feature type="domain" description="Ketopantoate reductase C-terminal" evidence="13">
    <location>
        <begin position="181"/>
        <end position="302"/>
    </location>
</feature>
<dbReference type="SUPFAM" id="SSF51735">
    <property type="entry name" value="NAD(P)-binding Rossmann-fold domains"/>
    <property type="match status" value="1"/>
</dbReference>
<organism evidence="14 15">
    <name type="scientific">Marinilactibacillus psychrotolerans 42ea</name>
    <dbReference type="NCBI Taxonomy" id="1255609"/>
    <lineage>
        <taxon>Bacteria</taxon>
        <taxon>Bacillati</taxon>
        <taxon>Bacillota</taxon>
        <taxon>Bacilli</taxon>
        <taxon>Lactobacillales</taxon>
        <taxon>Carnobacteriaceae</taxon>
        <taxon>Marinilactibacillus</taxon>
    </lineage>
</organism>
<accession>A0A1R4KFZ2</accession>
<gene>
    <name evidence="14" type="ORF">FM115_09940</name>
</gene>
<evidence type="ECO:0000256" key="2">
    <source>
        <dbReference type="ARBA" id="ARBA00004994"/>
    </source>
</evidence>
<dbReference type="EC" id="1.1.1.169" evidence="4 11"/>
<evidence type="ECO:0000313" key="15">
    <source>
        <dbReference type="Proteomes" id="UP000195611"/>
    </source>
</evidence>
<dbReference type="PANTHER" id="PTHR43765">
    <property type="entry name" value="2-DEHYDROPANTOATE 2-REDUCTASE-RELATED"/>
    <property type="match status" value="1"/>
</dbReference>
<protein>
    <recommendedName>
        <fullName evidence="5 11">2-dehydropantoate 2-reductase</fullName>
        <ecNumber evidence="4 11">1.1.1.169</ecNumber>
    </recommendedName>
    <alternativeName>
        <fullName evidence="9 11">Ketopantoate reductase</fullName>
    </alternativeName>
</protein>